<name>A0A166WXP2_9GAMM</name>
<dbReference type="Gene3D" id="2.60.120.10">
    <property type="entry name" value="Jelly Rolls"/>
    <property type="match status" value="1"/>
</dbReference>
<comment type="caution">
    <text evidence="2">The sequence shown here is derived from an EMBL/GenBank/DDBJ whole genome shotgun (WGS) entry which is preliminary data.</text>
</comment>
<organism evidence="2 3">
    <name type="scientific">Pseudoalteromonas luteoviolacea DSM 6061</name>
    <dbReference type="NCBI Taxonomy" id="1365250"/>
    <lineage>
        <taxon>Bacteria</taxon>
        <taxon>Pseudomonadati</taxon>
        <taxon>Pseudomonadota</taxon>
        <taxon>Gammaproteobacteria</taxon>
        <taxon>Alteromonadales</taxon>
        <taxon>Pseudoalteromonadaceae</taxon>
        <taxon>Pseudoalteromonas</taxon>
    </lineage>
</organism>
<dbReference type="PANTHER" id="PTHR36440:SF1">
    <property type="entry name" value="PUTATIVE (AFU_ORTHOLOGUE AFUA_8G07350)-RELATED"/>
    <property type="match status" value="1"/>
</dbReference>
<dbReference type="PATRIC" id="fig|1365250.3.peg.2120"/>
<dbReference type="InterPro" id="IPR013096">
    <property type="entry name" value="Cupin_2"/>
</dbReference>
<dbReference type="EMBL" id="AUYB01000100">
    <property type="protein sequence ID" value="KZN39011.1"/>
    <property type="molecule type" value="Genomic_DNA"/>
</dbReference>
<evidence type="ECO:0000313" key="3">
    <source>
        <dbReference type="Proteomes" id="UP000076643"/>
    </source>
</evidence>
<dbReference type="AlphaFoldDB" id="A0A166WXP2"/>
<dbReference type="SUPFAM" id="SSF51182">
    <property type="entry name" value="RmlC-like cupins"/>
    <property type="match status" value="1"/>
</dbReference>
<dbReference type="Pfam" id="PF07883">
    <property type="entry name" value="Cupin_2"/>
    <property type="match status" value="1"/>
</dbReference>
<accession>A0A166WXP2</accession>
<dbReference type="InterPro" id="IPR053146">
    <property type="entry name" value="QDO-like"/>
</dbReference>
<dbReference type="InterPro" id="IPR014710">
    <property type="entry name" value="RmlC-like_jellyroll"/>
</dbReference>
<protein>
    <recommendedName>
        <fullName evidence="1">Cupin type-2 domain-containing protein</fullName>
    </recommendedName>
</protein>
<keyword evidence="3" id="KW-1185">Reference proteome</keyword>
<gene>
    <name evidence="2" type="ORF">N475_14465</name>
</gene>
<dbReference type="RefSeq" id="WP_063356135.1">
    <property type="nucleotide sequence ID" value="NZ_AQHB01000049.1"/>
</dbReference>
<dbReference type="InterPro" id="IPR011051">
    <property type="entry name" value="RmlC_Cupin_sf"/>
</dbReference>
<dbReference type="PANTHER" id="PTHR36440">
    <property type="entry name" value="PUTATIVE (AFU_ORTHOLOGUE AFUA_8G07350)-RELATED"/>
    <property type="match status" value="1"/>
</dbReference>
<feature type="domain" description="Cupin type-2" evidence="1">
    <location>
        <begin position="44"/>
        <end position="111"/>
    </location>
</feature>
<reference evidence="2 3" key="1">
    <citation type="submission" date="2013-07" db="EMBL/GenBank/DDBJ databases">
        <title>Comparative Genomic and Metabolomic Analysis of Twelve Strains of Pseudoalteromonas luteoviolacea.</title>
        <authorList>
            <person name="Vynne N.G."/>
            <person name="Mansson M."/>
            <person name="Gram L."/>
        </authorList>
    </citation>
    <scope>NUCLEOTIDE SEQUENCE [LARGE SCALE GENOMIC DNA]</scope>
    <source>
        <strain evidence="2 3">DSM 6061</strain>
    </source>
</reference>
<evidence type="ECO:0000259" key="1">
    <source>
        <dbReference type="Pfam" id="PF07883"/>
    </source>
</evidence>
<sequence>MNSKIQKIELTYPTEENFIASAGNLYRTIATGTQTKERFSLLLSILEPGQGGPLHTHTFEQESFYILKGRLTVFDAEQRFSAPSGTFVFCPEGAKRGFRNETKERVEMLIFYTPAGIEKMIEMDGTPVQCLENYLSQSDSTELACPALNQQFGIEEL</sequence>
<proteinExistence type="predicted"/>
<evidence type="ECO:0000313" key="2">
    <source>
        <dbReference type="EMBL" id="KZN39011.1"/>
    </source>
</evidence>
<dbReference type="Proteomes" id="UP000076643">
    <property type="component" value="Unassembled WGS sequence"/>
</dbReference>